<dbReference type="EMBL" id="JACHNC010000001">
    <property type="protein sequence ID" value="MBB4754741.1"/>
    <property type="molecule type" value="Genomic_DNA"/>
</dbReference>
<evidence type="ECO:0000256" key="1">
    <source>
        <dbReference type="SAM" id="SignalP"/>
    </source>
</evidence>
<keyword evidence="1" id="KW-0732">Signal</keyword>
<dbReference type="RefSeq" id="WP_188126245.1">
    <property type="nucleotide sequence ID" value="NZ_BOMP01000102.1"/>
</dbReference>
<keyword evidence="5" id="KW-1185">Reference proteome</keyword>
<proteinExistence type="predicted"/>
<dbReference type="Proteomes" id="UP000631312">
    <property type="component" value="Unassembled WGS sequence"/>
</dbReference>
<feature type="chain" id="PRO_5031128196" evidence="1">
    <location>
        <begin position="21"/>
        <end position="264"/>
    </location>
</feature>
<reference evidence="3 4" key="1">
    <citation type="submission" date="2020-08" db="EMBL/GenBank/DDBJ databases">
        <title>Sequencing the genomes of 1000 actinobacteria strains.</title>
        <authorList>
            <person name="Klenk H.-P."/>
        </authorList>
    </citation>
    <scope>NUCLEOTIDE SEQUENCE [LARGE SCALE GENOMIC DNA]</scope>
    <source>
        <strain evidence="3 4">DSM 43150</strain>
    </source>
</reference>
<gene>
    <name evidence="2" type="ORF">Alo02nite_60250</name>
    <name evidence="3" type="ORF">BJ964_008902</name>
</gene>
<evidence type="ECO:0000313" key="4">
    <source>
        <dbReference type="Proteomes" id="UP000590511"/>
    </source>
</evidence>
<dbReference type="AlphaFoldDB" id="A0A7W7MLW6"/>
<feature type="signal peptide" evidence="1">
    <location>
        <begin position="1"/>
        <end position="20"/>
    </location>
</feature>
<comment type="caution">
    <text evidence="3">The sequence shown here is derived from an EMBL/GenBank/DDBJ whole genome shotgun (WGS) entry which is preliminary data.</text>
</comment>
<evidence type="ECO:0000313" key="3">
    <source>
        <dbReference type="EMBL" id="MBB4754741.1"/>
    </source>
</evidence>
<dbReference type="EMBL" id="BOMP01000102">
    <property type="protein sequence ID" value="GIE43127.1"/>
    <property type="molecule type" value="Genomic_DNA"/>
</dbReference>
<protein>
    <submittedName>
        <fullName evidence="3">Uncharacterized protein</fullName>
    </submittedName>
</protein>
<evidence type="ECO:0000313" key="5">
    <source>
        <dbReference type="Proteomes" id="UP000631312"/>
    </source>
</evidence>
<reference evidence="2 5" key="2">
    <citation type="submission" date="2021-01" db="EMBL/GenBank/DDBJ databases">
        <title>Whole genome shotgun sequence of Actinoplanes lobatus NBRC 12513.</title>
        <authorList>
            <person name="Komaki H."/>
            <person name="Tamura T."/>
        </authorList>
    </citation>
    <scope>NUCLEOTIDE SEQUENCE [LARGE SCALE GENOMIC DNA]</scope>
    <source>
        <strain evidence="2 5">NBRC 12513</strain>
    </source>
</reference>
<accession>A0A7W7MLW6</accession>
<organism evidence="3 4">
    <name type="scientific">Actinoplanes lobatus</name>
    <dbReference type="NCBI Taxonomy" id="113568"/>
    <lineage>
        <taxon>Bacteria</taxon>
        <taxon>Bacillati</taxon>
        <taxon>Actinomycetota</taxon>
        <taxon>Actinomycetes</taxon>
        <taxon>Micromonosporales</taxon>
        <taxon>Micromonosporaceae</taxon>
        <taxon>Actinoplanes</taxon>
    </lineage>
</organism>
<dbReference type="Proteomes" id="UP000590511">
    <property type="component" value="Unassembled WGS sequence"/>
</dbReference>
<sequence>MGNTRLLAAGGALAATMAVAAPVVTLDRAVAVPAPARGPASGMEFSAPHGEVEAGTPIVLSGRAGYLDRTTGNGGRVDIFFRKGQATPKVYLGSATAGSSGRFRFPTRANATGEYVAHYQHRKLAVTADATDFLAVYTSRAVDRRLFSWTATNLSCLPTCKAVGPDQQISAGPVKVRLERKCLQPKSGGRIGFTTDQKNAYRAGDLGWRDFPQGDGPTEFELKPATTKGHFYLEWTSATPPQGQFSSCDITFAVSQTSMDKTYV</sequence>
<evidence type="ECO:0000313" key="2">
    <source>
        <dbReference type="EMBL" id="GIE43127.1"/>
    </source>
</evidence>
<name>A0A7W7MLW6_9ACTN</name>